<protein>
    <submittedName>
        <fullName evidence="1">Uncharacterized protein</fullName>
    </submittedName>
</protein>
<gene>
    <name evidence="1" type="ORF">METZ01_LOCUS350190</name>
</gene>
<sequence>MNKGIELCGIKLGDTLDENKFKIVKKESIPGGDYMSEIAKPSWMGRMRSTSTYFKNVNLVHSIGSKEISMIIADNGGGYSRKDCLDIINELNDYYLDKYGDHYDMYVQEVDKALWYIYYFYPPNHNVISFKDPESSELKEPVTSLWLMANQEQFDEYRTLEAVLCHYHEGDDDKSPEELDNTQEKTFLKVAGLR</sequence>
<name>A0A382RI81_9ZZZZ</name>
<organism evidence="1">
    <name type="scientific">marine metagenome</name>
    <dbReference type="NCBI Taxonomy" id="408172"/>
    <lineage>
        <taxon>unclassified sequences</taxon>
        <taxon>metagenomes</taxon>
        <taxon>ecological metagenomes</taxon>
    </lineage>
</organism>
<reference evidence="1" key="1">
    <citation type="submission" date="2018-05" db="EMBL/GenBank/DDBJ databases">
        <authorList>
            <person name="Lanie J.A."/>
            <person name="Ng W.-L."/>
            <person name="Kazmierczak K.M."/>
            <person name="Andrzejewski T.M."/>
            <person name="Davidsen T.M."/>
            <person name="Wayne K.J."/>
            <person name="Tettelin H."/>
            <person name="Glass J.I."/>
            <person name="Rusch D."/>
            <person name="Podicherti R."/>
            <person name="Tsui H.-C.T."/>
            <person name="Winkler M.E."/>
        </authorList>
    </citation>
    <scope>NUCLEOTIDE SEQUENCE</scope>
</reference>
<accession>A0A382RI81</accession>
<proteinExistence type="predicted"/>
<dbReference type="EMBL" id="UINC01121874">
    <property type="protein sequence ID" value="SVC97336.1"/>
    <property type="molecule type" value="Genomic_DNA"/>
</dbReference>
<dbReference type="AlphaFoldDB" id="A0A382RI81"/>
<evidence type="ECO:0000313" key="1">
    <source>
        <dbReference type="EMBL" id="SVC97336.1"/>
    </source>
</evidence>